<keyword evidence="4" id="KW-0732">Signal</keyword>
<dbReference type="EMBL" id="VOIH02000009">
    <property type="protein sequence ID" value="KAF3438041.1"/>
    <property type="molecule type" value="Genomic_DNA"/>
</dbReference>
<dbReference type="Proteomes" id="UP000796880">
    <property type="component" value="Unassembled WGS sequence"/>
</dbReference>
<protein>
    <recommendedName>
        <fullName evidence="7">COBRA-like protein</fullName>
    </recommendedName>
</protein>
<dbReference type="InterPro" id="IPR006918">
    <property type="entry name" value="COBRA_pln"/>
</dbReference>
<keyword evidence="3" id="KW-0472">Membrane</keyword>
<evidence type="ECO:0000256" key="7">
    <source>
        <dbReference type="PIRNR" id="PIRNR038122"/>
    </source>
</evidence>
<dbReference type="OrthoDB" id="1141141at2759"/>
<evidence type="ECO:0000313" key="10">
    <source>
        <dbReference type="Proteomes" id="UP000796880"/>
    </source>
</evidence>
<keyword evidence="5" id="KW-0325">Glycoprotein</keyword>
<dbReference type="GO" id="GO:0005886">
    <property type="term" value="C:plasma membrane"/>
    <property type="evidence" value="ECO:0007669"/>
    <property type="project" value="UniProtKB-SubCell"/>
</dbReference>
<dbReference type="PANTHER" id="PTHR31673">
    <property type="entry name" value="PROTEIN COBRA"/>
    <property type="match status" value="1"/>
</dbReference>
<evidence type="ECO:0000256" key="3">
    <source>
        <dbReference type="ARBA" id="ARBA00022622"/>
    </source>
</evidence>
<gene>
    <name evidence="9" type="ORF">FNV43_RR20797</name>
</gene>
<proteinExistence type="inferred from homology"/>
<dbReference type="GO" id="GO:0098552">
    <property type="term" value="C:side of membrane"/>
    <property type="evidence" value="ECO:0007669"/>
    <property type="project" value="UniProtKB-KW"/>
</dbReference>
<accession>A0A8K0GUI4</accession>
<comment type="similarity">
    <text evidence="2 7">Belongs to the COBRA family.</text>
</comment>
<evidence type="ECO:0000256" key="4">
    <source>
        <dbReference type="ARBA" id="ARBA00022729"/>
    </source>
</evidence>
<dbReference type="Pfam" id="PF25079">
    <property type="entry name" value="COB_C"/>
    <property type="match status" value="1"/>
</dbReference>
<organism evidence="9 10">
    <name type="scientific">Rhamnella rubrinervis</name>
    <dbReference type="NCBI Taxonomy" id="2594499"/>
    <lineage>
        <taxon>Eukaryota</taxon>
        <taxon>Viridiplantae</taxon>
        <taxon>Streptophyta</taxon>
        <taxon>Embryophyta</taxon>
        <taxon>Tracheophyta</taxon>
        <taxon>Spermatophyta</taxon>
        <taxon>Magnoliopsida</taxon>
        <taxon>eudicotyledons</taxon>
        <taxon>Gunneridae</taxon>
        <taxon>Pentapetalae</taxon>
        <taxon>rosids</taxon>
        <taxon>fabids</taxon>
        <taxon>Rosales</taxon>
        <taxon>Rhamnaceae</taxon>
        <taxon>rhamnoid group</taxon>
        <taxon>Rhamneae</taxon>
        <taxon>Rhamnella</taxon>
    </lineage>
</organism>
<dbReference type="Pfam" id="PF04833">
    <property type="entry name" value="COBRA"/>
    <property type="match status" value="1"/>
</dbReference>
<evidence type="ECO:0000313" key="9">
    <source>
        <dbReference type="EMBL" id="KAF3438041.1"/>
    </source>
</evidence>
<keyword evidence="10" id="KW-1185">Reference proteome</keyword>
<evidence type="ECO:0000256" key="6">
    <source>
        <dbReference type="ARBA" id="ARBA00023288"/>
    </source>
</evidence>
<sequence>MGYDRFDPYGSINIKWDVVSWTPDGYVAAVTIQNSQMYRHLMSPGWTLGWTWAKKEVIWSILGAQATDQGDCSMFRFGIPHCCKNNPTIVDLLPGVPKNQRFASCCKSGVLASMGQDPAATISTFQLTVGHSGTSNYTVKPPNDFYLLGPGSGYTCSAATIIQPSFYFSPDGRRRTQAMMTWTATCTYSQLLASNKPTCCVSLSPFYNPMITPCPSCACGCMDQNNCIRKDIKISSKAKSEERVIMKGTEGMVQCTDHMCPIRVHWHVKANYKEYWRVKITVTNFNYWMNYTQWTLVAQHPNFNNLSNVYKFLYKPLTQYQFTNDTGMFYGIKDYNDLLMEAGPNGNVQSELILRKDTKAFTLEQGWAFPLKVYFNGDECMMPLPESYPSLPNSAYSNPTSSPILSTFLLVALLACLSSFHLT</sequence>
<evidence type="ECO:0000256" key="5">
    <source>
        <dbReference type="ARBA" id="ARBA00023180"/>
    </source>
</evidence>
<dbReference type="InterPro" id="IPR056900">
    <property type="entry name" value="COB_C"/>
</dbReference>
<keyword evidence="6" id="KW-0449">Lipoprotein</keyword>
<dbReference type="PIRSF" id="PIRSF038122">
    <property type="entry name" value="COBRA"/>
    <property type="match status" value="1"/>
</dbReference>
<name>A0A8K0GUI4_9ROSA</name>
<dbReference type="AlphaFoldDB" id="A0A8K0GUI4"/>
<evidence type="ECO:0000259" key="8">
    <source>
        <dbReference type="Pfam" id="PF25079"/>
    </source>
</evidence>
<evidence type="ECO:0000256" key="2">
    <source>
        <dbReference type="ARBA" id="ARBA00005507"/>
    </source>
</evidence>
<keyword evidence="3" id="KW-0336">GPI-anchor</keyword>
<feature type="domain" description="COBRA C-terminal" evidence="8">
    <location>
        <begin position="198"/>
        <end position="389"/>
    </location>
</feature>
<reference evidence="9" key="1">
    <citation type="submission" date="2020-03" db="EMBL/GenBank/DDBJ databases">
        <title>A high-quality chromosome-level genome assembly of a woody plant with both climbing and erect habits, Rhamnella rubrinervis.</title>
        <authorList>
            <person name="Lu Z."/>
            <person name="Yang Y."/>
            <person name="Zhu X."/>
            <person name="Sun Y."/>
        </authorList>
    </citation>
    <scope>NUCLEOTIDE SEQUENCE</scope>
    <source>
        <strain evidence="9">BYM</strain>
        <tissue evidence="9">Leaf</tissue>
    </source>
</reference>
<evidence type="ECO:0000256" key="1">
    <source>
        <dbReference type="ARBA" id="ARBA00004609"/>
    </source>
</evidence>
<dbReference type="GO" id="GO:0052324">
    <property type="term" value="P:plant-type cell wall cellulose biosynthetic process"/>
    <property type="evidence" value="ECO:0007669"/>
    <property type="project" value="TreeGrafter"/>
</dbReference>
<comment type="subcellular location">
    <subcellularLocation>
        <location evidence="1">Cell membrane</location>
        <topology evidence="1">Lipid-anchor</topology>
        <topology evidence="1">GPI-anchor</topology>
    </subcellularLocation>
</comment>
<dbReference type="GO" id="GO:0010215">
    <property type="term" value="P:cellulose microfibril organization"/>
    <property type="evidence" value="ECO:0007669"/>
    <property type="project" value="InterPro"/>
</dbReference>
<dbReference type="PANTHER" id="PTHR31673:SF57">
    <property type="entry name" value="COBRA-LIKE PROTEIN"/>
    <property type="match status" value="1"/>
</dbReference>
<comment type="caution">
    <text evidence="9">The sequence shown here is derived from an EMBL/GenBank/DDBJ whole genome shotgun (WGS) entry which is preliminary data.</text>
</comment>